<dbReference type="Pfam" id="PF02987">
    <property type="entry name" value="LEA_4"/>
    <property type="match status" value="1"/>
</dbReference>
<feature type="compositionally biased region" description="Basic and acidic residues" evidence="1">
    <location>
        <begin position="291"/>
        <end position="420"/>
    </location>
</feature>
<dbReference type="GO" id="GO:0005829">
    <property type="term" value="C:cytosol"/>
    <property type="evidence" value="ECO:0007669"/>
    <property type="project" value="TreeGrafter"/>
</dbReference>
<feature type="compositionally biased region" description="Basic and acidic residues" evidence="1">
    <location>
        <begin position="428"/>
        <end position="464"/>
    </location>
</feature>
<dbReference type="InterPro" id="IPR004238">
    <property type="entry name" value="ECP63-like_dom"/>
</dbReference>
<sequence>MVITVTYLSSLNQHLNLLICSLLPCNSQTHFRLDVTTKEHLIMTCHTSQACLPNVLPPPLPARVNQKLCKHSYIPMASRQQPEDRAEAAAKVASKELEQVNKARDHNLAIEDQQQHDQEKRGVISSVLRAVQGTYENAKGAVVGKKDPADPYTTEVVHHVNVEDEDARTGEVRDISPNKAGSKVGEYADYASQKAKETKDATAQKAGEYTDYASQKAKEAKDKTMEKGGEYKDYAAEKAKEAKDATMNKAGEYKDYTAEKTKEGKDTTMGKLGELKDSATDAAKRAVDYLSGKKEETKEKAAETAEATKNRTSETAETAKKKATEMKDAAKEKAAETTEATKNRTSETAETAKKKAAEMKDAAKDKAAETTEATKNKTSETAETAKKKATEMKDAAKDKAAESTEAAKQKTAESKDKTKENVSGGGEEDTRRKMEELKVHGKGYGEEPERRGGDKVVLRVEESRPGAVAETLKATDQMTGQTFNDVGRMDDEGVINVERRNK</sequence>
<evidence type="ECO:0000256" key="1">
    <source>
        <dbReference type="SAM" id="MobiDB-lite"/>
    </source>
</evidence>
<name>A0AAN9M0C5_CANGL</name>
<protein>
    <recommendedName>
        <fullName evidence="2">Late embryogenesis abundant protein ECP63-like domain-containing protein</fullName>
    </recommendedName>
</protein>
<feature type="compositionally biased region" description="Polar residues" evidence="1">
    <location>
        <begin position="474"/>
        <end position="484"/>
    </location>
</feature>
<proteinExistence type="predicted"/>
<dbReference type="PANTHER" id="PTHR47877">
    <property type="entry name" value="LATE EMBRYOGENESIS ABUNDANT DOMAIN-CONTAINING PROTEIN / LEA DOMAIN-CONTAINING PROTEIN"/>
    <property type="match status" value="1"/>
</dbReference>
<evidence type="ECO:0000313" key="3">
    <source>
        <dbReference type="EMBL" id="KAK7345447.1"/>
    </source>
</evidence>
<comment type="caution">
    <text evidence="3">The sequence shown here is derived from an EMBL/GenBank/DDBJ whole genome shotgun (WGS) entry which is preliminary data.</text>
</comment>
<accession>A0AAN9M0C5</accession>
<dbReference type="EMBL" id="JAYMYQ010000003">
    <property type="protein sequence ID" value="KAK7345447.1"/>
    <property type="molecule type" value="Genomic_DNA"/>
</dbReference>
<keyword evidence="4" id="KW-1185">Reference proteome</keyword>
<feature type="domain" description="Late embryogenesis abundant protein ECP63-like" evidence="2">
    <location>
        <begin position="232"/>
        <end position="275"/>
    </location>
</feature>
<dbReference type="Gene3D" id="6.10.140.1430">
    <property type="match status" value="3"/>
</dbReference>
<dbReference type="Proteomes" id="UP001367508">
    <property type="component" value="Unassembled WGS sequence"/>
</dbReference>
<feature type="region of interest" description="Disordered" evidence="1">
    <location>
        <begin position="291"/>
        <end position="491"/>
    </location>
</feature>
<evidence type="ECO:0000313" key="4">
    <source>
        <dbReference type="Proteomes" id="UP001367508"/>
    </source>
</evidence>
<dbReference type="GO" id="GO:0009631">
    <property type="term" value="P:cold acclimation"/>
    <property type="evidence" value="ECO:0007669"/>
    <property type="project" value="TreeGrafter"/>
</dbReference>
<dbReference type="PANTHER" id="PTHR47877:SF4">
    <property type="entry name" value="LATE EMBRYOGENESIS ABUNDANT PROTEIN ECP63"/>
    <property type="match status" value="1"/>
</dbReference>
<dbReference type="AlphaFoldDB" id="A0AAN9M0C5"/>
<reference evidence="3 4" key="1">
    <citation type="submission" date="2024-01" db="EMBL/GenBank/DDBJ databases">
        <title>The genomes of 5 underutilized Papilionoideae crops provide insights into root nodulation and disease resistanc.</title>
        <authorList>
            <person name="Jiang F."/>
        </authorList>
    </citation>
    <scope>NUCLEOTIDE SEQUENCE [LARGE SCALE GENOMIC DNA]</scope>
    <source>
        <strain evidence="3">LVBAO_FW01</strain>
        <tissue evidence="3">Leaves</tissue>
    </source>
</reference>
<organism evidence="3 4">
    <name type="scientific">Canavalia gladiata</name>
    <name type="common">Sword bean</name>
    <name type="synonym">Dolichos gladiatus</name>
    <dbReference type="NCBI Taxonomy" id="3824"/>
    <lineage>
        <taxon>Eukaryota</taxon>
        <taxon>Viridiplantae</taxon>
        <taxon>Streptophyta</taxon>
        <taxon>Embryophyta</taxon>
        <taxon>Tracheophyta</taxon>
        <taxon>Spermatophyta</taxon>
        <taxon>Magnoliopsida</taxon>
        <taxon>eudicotyledons</taxon>
        <taxon>Gunneridae</taxon>
        <taxon>Pentapetalae</taxon>
        <taxon>rosids</taxon>
        <taxon>fabids</taxon>
        <taxon>Fabales</taxon>
        <taxon>Fabaceae</taxon>
        <taxon>Papilionoideae</taxon>
        <taxon>50 kb inversion clade</taxon>
        <taxon>NPAAA clade</taxon>
        <taxon>indigoferoid/millettioid clade</taxon>
        <taxon>Phaseoleae</taxon>
        <taxon>Canavalia</taxon>
    </lineage>
</organism>
<gene>
    <name evidence="3" type="ORF">VNO77_16051</name>
</gene>
<evidence type="ECO:0000259" key="2">
    <source>
        <dbReference type="Pfam" id="PF02987"/>
    </source>
</evidence>